<dbReference type="GO" id="GO:0007062">
    <property type="term" value="P:sister chromatid cohesion"/>
    <property type="evidence" value="ECO:0007669"/>
    <property type="project" value="InterPro"/>
</dbReference>
<dbReference type="InParanoid" id="A0A151ZA48"/>
<dbReference type="InterPro" id="IPR006910">
    <property type="entry name" value="Rad21_Rec8_N"/>
</dbReference>
<dbReference type="InterPro" id="IPR023093">
    <property type="entry name" value="ScpA-like_C"/>
</dbReference>
<evidence type="ECO:0000313" key="8">
    <source>
        <dbReference type="Proteomes" id="UP000076078"/>
    </source>
</evidence>
<evidence type="ECO:0000256" key="4">
    <source>
        <dbReference type="SAM" id="MobiDB-lite"/>
    </source>
</evidence>
<dbReference type="InterPro" id="IPR039781">
    <property type="entry name" value="Rad21/Rec8-like"/>
</dbReference>
<comment type="similarity">
    <text evidence="2">Belongs to the rad21 family.</text>
</comment>
<feature type="region of interest" description="Disordered" evidence="4">
    <location>
        <begin position="279"/>
        <end position="340"/>
    </location>
</feature>
<dbReference type="OMA" id="ACYFYEL"/>
<dbReference type="Pfam" id="PF04825">
    <property type="entry name" value="Rad21_Rec8_N"/>
    <property type="match status" value="1"/>
</dbReference>
<feature type="domain" description="Rad21/Rec8-like protein C-terminal eukaryotic" evidence="5">
    <location>
        <begin position="669"/>
        <end position="711"/>
    </location>
</feature>
<dbReference type="AlphaFoldDB" id="A0A151ZA48"/>
<dbReference type="OrthoDB" id="10071381at2759"/>
<dbReference type="EMBL" id="LODT01000037">
    <property type="protein sequence ID" value="KYQ90793.1"/>
    <property type="molecule type" value="Genomic_DNA"/>
</dbReference>
<dbReference type="GO" id="GO:1990414">
    <property type="term" value="P:replication-born double-strand break repair via sister chromatid exchange"/>
    <property type="evidence" value="ECO:0007669"/>
    <property type="project" value="TreeGrafter"/>
</dbReference>
<gene>
    <name evidence="7" type="ORF">DLAC_09432</name>
</gene>
<accession>A0A151ZA48</accession>
<name>A0A151ZA48_TIELA</name>
<dbReference type="SUPFAM" id="SSF46785">
    <property type="entry name" value="Winged helix' DNA-binding domain"/>
    <property type="match status" value="1"/>
</dbReference>
<reference evidence="7 8" key="1">
    <citation type="submission" date="2015-12" db="EMBL/GenBank/DDBJ databases">
        <title>Dictyostelia acquired genes for synthesis and detection of signals that induce cell-type specialization by lateral gene transfer from prokaryotes.</title>
        <authorList>
            <person name="Gloeckner G."/>
            <person name="Schaap P."/>
        </authorList>
    </citation>
    <scope>NUCLEOTIDE SEQUENCE [LARGE SCALE GENOMIC DNA]</scope>
    <source>
        <strain evidence="7 8">TK</strain>
    </source>
</reference>
<feature type="compositionally biased region" description="Basic and acidic residues" evidence="4">
    <location>
        <begin position="298"/>
        <end position="316"/>
    </location>
</feature>
<protein>
    <recommendedName>
        <fullName evidence="9">Rad21/Rec8-like protein N-terminal domain-containing protein</fullName>
    </recommendedName>
</protein>
<dbReference type="GO" id="GO:0008278">
    <property type="term" value="C:cohesin complex"/>
    <property type="evidence" value="ECO:0007669"/>
    <property type="project" value="InterPro"/>
</dbReference>
<feature type="region of interest" description="Disordered" evidence="4">
    <location>
        <begin position="159"/>
        <end position="230"/>
    </location>
</feature>
<keyword evidence="8" id="KW-1185">Reference proteome</keyword>
<dbReference type="InterPro" id="IPR006909">
    <property type="entry name" value="Rad21/Rec8_C_eu"/>
</dbReference>
<sequence>MFFSQIVLSKKSKLGTIWLAGHWDKKINKKLVFKQDIPKAINQILHPHLPMALRMTSHLMLGVVRIFSKKTKYLLADCSEAVTKLKGLNRVKSKTKVDLPVIEQVDPQSLLTSGPRQQDSAKPQVYKDVDRFLRNIDITDLVVDAFYDPSKLNPEHKKTVDYSEFRSPDQPGLGQVGFQSESGELAESSLKKHKKDEMELRDDGSIPLFPKKTPTDELEPPSTVDSINKQAKLDPLLGSTWNRSSDSISTPQDLTYKDSETVVFHHDFQGIIDFNDQVQDQVSSPQKQKPPPSSSPPVEKELDSDKSSDVEGDGKTTETPAGSAAKKTRKRISRNSLSAKDIRRFDQPRGLLAERTTLPFNQSVVISKTNELSPKHQLLAPIRIAMAEKLQKFYRDTLQHSIPAIVGINMVLPLGYLRAKRSFNVVTETNRENGFLSSNQRSVKDLGIPEFTDYNSAEEKNREKILLASLNDRDLESERTPASVPTVLPENADDKMVYDLLLEEIKLRGEHGSPLIYKPLTALDSRLDSRDSLLRKTTPGQLTDISPYKAVPNVIIDKTPLKSLRELENQVFPDIGTPQPDYNDLDFIPGQAQIHTPQPQVPFQPDDEFEEQLTDKEAKEKTLREIREKQSENRKKVWTKNTAKVHSILDKKFKQLPTVNFINDVLTNETKIRTKAAGIFYELLILKTKDLIQLNQSEPYGDITIEKAPDFDHTHSWKIVDDLKE</sequence>
<evidence type="ECO:0000256" key="3">
    <source>
        <dbReference type="ARBA" id="ARBA00023242"/>
    </source>
</evidence>
<dbReference type="Gene3D" id="1.10.10.580">
    <property type="entry name" value="Structural maintenance of chromosome 1. Chain E"/>
    <property type="match status" value="1"/>
</dbReference>
<evidence type="ECO:0000259" key="6">
    <source>
        <dbReference type="Pfam" id="PF04825"/>
    </source>
</evidence>
<dbReference type="PANTHER" id="PTHR12585">
    <property type="entry name" value="SCC1 / RAD21 FAMILY MEMBER"/>
    <property type="match status" value="1"/>
</dbReference>
<dbReference type="PANTHER" id="PTHR12585:SF69">
    <property type="entry name" value="FI11703P"/>
    <property type="match status" value="1"/>
</dbReference>
<evidence type="ECO:0000256" key="2">
    <source>
        <dbReference type="ARBA" id="ARBA00009870"/>
    </source>
</evidence>
<evidence type="ECO:0000259" key="5">
    <source>
        <dbReference type="Pfam" id="PF04824"/>
    </source>
</evidence>
<dbReference type="STRING" id="361077.A0A151ZA48"/>
<evidence type="ECO:0008006" key="9">
    <source>
        <dbReference type="Google" id="ProtNLM"/>
    </source>
</evidence>
<dbReference type="GO" id="GO:0005634">
    <property type="term" value="C:nucleus"/>
    <property type="evidence" value="ECO:0007669"/>
    <property type="project" value="UniProtKB-SubCell"/>
</dbReference>
<proteinExistence type="inferred from homology"/>
<evidence type="ECO:0000256" key="1">
    <source>
        <dbReference type="ARBA" id="ARBA00004123"/>
    </source>
</evidence>
<comment type="subcellular location">
    <subcellularLocation>
        <location evidence="1">Nucleus</location>
    </subcellularLocation>
</comment>
<dbReference type="GO" id="GO:0003682">
    <property type="term" value="F:chromatin binding"/>
    <property type="evidence" value="ECO:0007669"/>
    <property type="project" value="TreeGrafter"/>
</dbReference>
<organism evidence="7 8">
    <name type="scientific">Tieghemostelium lacteum</name>
    <name type="common">Slime mold</name>
    <name type="synonym">Dictyostelium lacteum</name>
    <dbReference type="NCBI Taxonomy" id="361077"/>
    <lineage>
        <taxon>Eukaryota</taxon>
        <taxon>Amoebozoa</taxon>
        <taxon>Evosea</taxon>
        <taxon>Eumycetozoa</taxon>
        <taxon>Dictyostelia</taxon>
        <taxon>Dictyosteliales</taxon>
        <taxon>Raperosteliaceae</taxon>
        <taxon>Tieghemostelium</taxon>
    </lineage>
</organism>
<evidence type="ECO:0000313" key="7">
    <source>
        <dbReference type="EMBL" id="KYQ90793.1"/>
    </source>
</evidence>
<dbReference type="InterPro" id="IPR036390">
    <property type="entry name" value="WH_DNA-bd_sf"/>
</dbReference>
<comment type="caution">
    <text evidence="7">The sequence shown here is derived from an EMBL/GenBank/DDBJ whole genome shotgun (WGS) entry which is preliminary data.</text>
</comment>
<dbReference type="Pfam" id="PF04824">
    <property type="entry name" value="Rad21_Rec8"/>
    <property type="match status" value="1"/>
</dbReference>
<feature type="compositionally biased region" description="Basic and acidic residues" evidence="4">
    <location>
        <begin position="195"/>
        <end position="204"/>
    </location>
</feature>
<feature type="domain" description="Rad21/Rec8-like protein N-terminal" evidence="6">
    <location>
        <begin position="1"/>
        <end position="101"/>
    </location>
</feature>
<keyword evidence="3" id="KW-0539">Nucleus</keyword>
<dbReference type="Proteomes" id="UP000076078">
    <property type="component" value="Unassembled WGS sequence"/>
</dbReference>